<dbReference type="PANTHER" id="PTHR11252">
    <property type="entry name" value="POLYRIBONUCLEOTIDE NUCLEOTIDYLTRANSFERASE"/>
    <property type="match status" value="1"/>
</dbReference>
<feature type="binding site" evidence="9">
    <location>
        <position position="498"/>
    </location>
    <ligand>
        <name>Mg(2+)</name>
        <dbReference type="ChEBI" id="CHEBI:18420"/>
    </ligand>
</feature>
<evidence type="ECO:0000256" key="8">
    <source>
        <dbReference type="ARBA" id="ARBA00022884"/>
    </source>
</evidence>
<comment type="cofactor">
    <cofactor evidence="9">
        <name>Mg(2+)</name>
        <dbReference type="ChEBI" id="CHEBI:18420"/>
    </cofactor>
</comment>
<keyword evidence="4 9" id="KW-0808">Transferase</keyword>
<evidence type="ECO:0000256" key="4">
    <source>
        <dbReference type="ARBA" id="ARBA00022679"/>
    </source>
</evidence>
<evidence type="ECO:0000256" key="6">
    <source>
        <dbReference type="ARBA" id="ARBA00022723"/>
    </source>
</evidence>
<keyword evidence="5 9" id="KW-0548">Nucleotidyltransferase</keyword>
<accession>A0A9D2BUY5</accession>
<evidence type="ECO:0000259" key="10">
    <source>
        <dbReference type="PROSITE" id="PS50126"/>
    </source>
</evidence>
<evidence type="ECO:0000313" key="11">
    <source>
        <dbReference type="EMBL" id="HIX94507.1"/>
    </source>
</evidence>
<dbReference type="InterPro" id="IPR036456">
    <property type="entry name" value="PNPase_PH_RNA-bd_sf"/>
</dbReference>
<dbReference type="GO" id="GO:0006396">
    <property type="term" value="P:RNA processing"/>
    <property type="evidence" value="ECO:0007669"/>
    <property type="project" value="InterPro"/>
</dbReference>
<evidence type="ECO:0000313" key="12">
    <source>
        <dbReference type="Proteomes" id="UP000886751"/>
    </source>
</evidence>
<dbReference type="InterPro" id="IPR036345">
    <property type="entry name" value="ExoRNase_PH_dom2_sf"/>
</dbReference>
<evidence type="ECO:0000256" key="5">
    <source>
        <dbReference type="ARBA" id="ARBA00022695"/>
    </source>
</evidence>
<dbReference type="InterPro" id="IPR015847">
    <property type="entry name" value="ExoRNase_PH_dom2"/>
</dbReference>
<dbReference type="FunFam" id="3.30.1370.10:FF:000001">
    <property type="entry name" value="Polyribonucleotide nucleotidyltransferase"/>
    <property type="match status" value="1"/>
</dbReference>
<keyword evidence="6 9" id="KW-0479">Metal-binding</keyword>
<dbReference type="GO" id="GO:0000287">
    <property type="term" value="F:magnesium ion binding"/>
    <property type="evidence" value="ECO:0007669"/>
    <property type="project" value="UniProtKB-UniRule"/>
</dbReference>
<dbReference type="Gene3D" id="2.40.50.140">
    <property type="entry name" value="Nucleic acid-binding proteins"/>
    <property type="match status" value="1"/>
</dbReference>
<dbReference type="Gene3D" id="3.30.1370.10">
    <property type="entry name" value="K Homology domain, type 1"/>
    <property type="match status" value="1"/>
</dbReference>
<dbReference type="SUPFAM" id="SSF55666">
    <property type="entry name" value="Ribonuclease PH domain 2-like"/>
    <property type="match status" value="2"/>
</dbReference>
<dbReference type="Pfam" id="PF01138">
    <property type="entry name" value="RNase_PH"/>
    <property type="match status" value="2"/>
</dbReference>
<dbReference type="FunFam" id="3.30.230.70:FF:000001">
    <property type="entry name" value="Polyribonucleotide nucleotidyltransferase"/>
    <property type="match status" value="1"/>
</dbReference>
<keyword evidence="8 9" id="KW-0694">RNA-binding</keyword>
<comment type="function">
    <text evidence="9">Involved in mRNA degradation. Catalyzes the phosphorolysis of single-stranded polyribonucleotides processively in the 3'- to 5'-direction.</text>
</comment>
<dbReference type="SMART" id="SM00322">
    <property type="entry name" value="KH"/>
    <property type="match status" value="1"/>
</dbReference>
<dbReference type="HAMAP" id="MF_01595">
    <property type="entry name" value="PNPase"/>
    <property type="match status" value="1"/>
</dbReference>
<feature type="domain" description="S1 motif" evidence="10">
    <location>
        <begin position="635"/>
        <end position="703"/>
    </location>
</feature>
<dbReference type="PIRSF" id="PIRSF005499">
    <property type="entry name" value="PNPase"/>
    <property type="match status" value="1"/>
</dbReference>
<dbReference type="GO" id="GO:0004654">
    <property type="term" value="F:polyribonucleotide nucleotidyltransferase activity"/>
    <property type="evidence" value="ECO:0007669"/>
    <property type="project" value="UniProtKB-UniRule"/>
</dbReference>
<organism evidence="11 12">
    <name type="scientific">Candidatus Gemmiger excrementipullorum</name>
    <dbReference type="NCBI Taxonomy" id="2838610"/>
    <lineage>
        <taxon>Bacteria</taxon>
        <taxon>Bacillati</taxon>
        <taxon>Bacillota</taxon>
        <taxon>Clostridia</taxon>
        <taxon>Eubacteriales</taxon>
        <taxon>Gemmiger</taxon>
    </lineage>
</organism>
<dbReference type="InterPro" id="IPR020568">
    <property type="entry name" value="Ribosomal_Su5_D2-typ_SF"/>
</dbReference>
<comment type="similarity">
    <text evidence="2 9">Belongs to the polyribonucleotide nucleotidyltransferase family.</text>
</comment>
<evidence type="ECO:0000256" key="2">
    <source>
        <dbReference type="ARBA" id="ARBA00007404"/>
    </source>
</evidence>
<dbReference type="Pfam" id="PF00013">
    <property type="entry name" value="KH_1"/>
    <property type="match status" value="1"/>
</dbReference>
<dbReference type="GO" id="GO:0003723">
    <property type="term" value="F:RNA binding"/>
    <property type="evidence" value="ECO:0007669"/>
    <property type="project" value="UniProtKB-UniRule"/>
</dbReference>
<dbReference type="CDD" id="cd04472">
    <property type="entry name" value="S1_PNPase"/>
    <property type="match status" value="1"/>
</dbReference>
<dbReference type="AlphaFoldDB" id="A0A9D2BUY5"/>
<name>A0A9D2BUY5_9FIRM</name>
<dbReference type="NCBIfam" id="TIGR03591">
    <property type="entry name" value="polynuc_phos"/>
    <property type="match status" value="1"/>
</dbReference>
<comment type="catalytic activity">
    <reaction evidence="9">
        <text>RNA(n+1) + phosphate = RNA(n) + a ribonucleoside 5'-diphosphate</text>
        <dbReference type="Rhea" id="RHEA:22096"/>
        <dbReference type="Rhea" id="RHEA-COMP:14527"/>
        <dbReference type="Rhea" id="RHEA-COMP:17342"/>
        <dbReference type="ChEBI" id="CHEBI:43474"/>
        <dbReference type="ChEBI" id="CHEBI:57930"/>
        <dbReference type="ChEBI" id="CHEBI:140395"/>
        <dbReference type="EC" id="2.7.7.8"/>
    </reaction>
</comment>
<dbReference type="CDD" id="cd02393">
    <property type="entry name" value="KH-I_PNPase"/>
    <property type="match status" value="1"/>
</dbReference>
<dbReference type="NCBIfam" id="NF008805">
    <property type="entry name" value="PRK11824.1"/>
    <property type="match status" value="1"/>
</dbReference>
<sequence length="717" mass="78450">MAYEFASRLETFPHYRKFETTFAGRPLVVETGKMCGLANGSAMVRYGETCVLCNVTMSEKPREGVDFFPLSVEFEEKLYAAGRIPGSFMRREGRPGEHAILSSRVVDRPIRPLFPKDMRNDVCVTMTVMSLDPDNSAEITGMNGASLVIAMSDIPWNGPIAGISVGLVDGEIVLNPTAEQREKSDLSLTLAASEEKIVMIEAGANEVDEATMMQAIKAGHAEIKKMLAFINSIVAEIGKPKKTFTPVELDHALLADVYANHLDEVKAAMDTDDKNVRDAALLPIMDKIAEEHPDLTPADIDLISYKLQKKVVRTWLLEDGKRVDGRGINEIRPLAAEVGLLPRVHGSGMFTRGQTQVLTICTLGSTKDAQLMDDLSDTQYKRYIHHYNFPPYSVGEARAPRSPGRREIGHGNLAERALVPVLPDQSEFPYTIRCVSEVLSSNGSTSQASICGSTLALMDAGVPIKAPVAGISCGLITDGDPLHGGRWMTMLDIQGVEDFHGDMDFKVGGTRRGITAIQMDIKVDGLTYEIVEDALEKCRKGRLYILDEIIKPCIAAPRAELSKYAPKMFSMVIPVDKIKDVIGKGGKVIQEICANCNCKIDIEEDGHVFISAIDAEDAKRAIGTIKTIVEDPEIGAIYKGRVTRLMNFGAFVEIAPGKEGLVHISKLDDHRVERVEDVVAVGDPIFVMVTDIDQQGRINLSRKDALAAIAKKRAAQQ</sequence>
<dbReference type="SUPFAM" id="SSF54791">
    <property type="entry name" value="Eukaryotic type KH-domain (KH-domain type I)"/>
    <property type="match status" value="1"/>
</dbReference>
<dbReference type="InterPro" id="IPR027408">
    <property type="entry name" value="PNPase/RNase_PH_dom_sf"/>
</dbReference>
<dbReference type="InterPro" id="IPR003029">
    <property type="entry name" value="S1_domain"/>
</dbReference>
<dbReference type="InterPro" id="IPR012162">
    <property type="entry name" value="PNPase"/>
</dbReference>
<evidence type="ECO:0000256" key="3">
    <source>
        <dbReference type="ARBA" id="ARBA00022490"/>
    </source>
</evidence>
<gene>
    <name evidence="9" type="primary">pnp</name>
    <name evidence="11" type="ORF">H9846_03510</name>
</gene>
<dbReference type="Proteomes" id="UP000886751">
    <property type="component" value="Unassembled WGS sequence"/>
</dbReference>
<dbReference type="PROSITE" id="PS50126">
    <property type="entry name" value="S1"/>
    <property type="match status" value="1"/>
</dbReference>
<dbReference type="Pfam" id="PF03725">
    <property type="entry name" value="RNase_PH_C"/>
    <property type="match status" value="1"/>
</dbReference>
<dbReference type="SUPFAM" id="SSF46915">
    <property type="entry name" value="Polynucleotide phosphorylase/guanosine pentaphosphate synthase (PNPase/GPSI), domain 3"/>
    <property type="match status" value="1"/>
</dbReference>
<protein>
    <recommendedName>
        <fullName evidence="9">Polyribonucleotide nucleotidyltransferase</fullName>
        <ecNumber evidence="9">2.7.7.8</ecNumber>
    </recommendedName>
    <alternativeName>
        <fullName evidence="9">Polynucleotide phosphorylase</fullName>
        <shortName evidence="9">PNPase</shortName>
    </alternativeName>
</protein>
<proteinExistence type="inferred from homology"/>
<dbReference type="CDD" id="cd11363">
    <property type="entry name" value="RNase_PH_PNPase_1"/>
    <property type="match status" value="1"/>
</dbReference>
<dbReference type="SUPFAM" id="SSF54211">
    <property type="entry name" value="Ribosomal protein S5 domain 2-like"/>
    <property type="match status" value="2"/>
</dbReference>
<keyword evidence="3 9" id="KW-0963">Cytoplasm</keyword>
<dbReference type="PROSITE" id="PS50084">
    <property type="entry name" value="KH_TYPE_1"/>
    <property type="match status" value="1"/>
</dbReference>
<dbReference type="SMART" id="SM00316">
    <property type="entry name" value="S1"/>
    <property type="match status" value="1"/>
</dbReference>
<dbReference type="InterPro" id="IPR036612">
    <property type="entry name" value="KH_dom_type_1_sf"/>
</dbReference>
<keyword evidence="7 9" id="KW-0460">Magnesium</keyword>
<evidence type="ECO:0000256" key="9">
    <source>
        <dbReference type="HAMAP-Rule" id="MF_01595"/>
    </source>
</evidence>
<dbReference type="Gene3D" id="3.30.230.70">
    <property type="entry name" value="GHMP Kinase, N-terminal domain"/>
    <property type="match status" value="2"/>
</dbReference>
<feature type="binding site" evidence="9">
    <location>
        <position position="504"/>
    </location>
    <ligand>
        <name>Mg(2+)</name>
        <dbReference type="ChEBI" id="CHEBI:18420"/>
    </ligand>
</feature>
<dbReference type="InterPro" id="IPR015848">
    <property type="entry name" value="PNPase_PH_RNA-bd_bac/org-type"/>
</dbReference>
<dbReference type="InterPro" id="IPR004087">
    <property type="entry name" value="KH_dom"/>
</dbReference>
<dbReference type="GO" id="GO:0006402">
    <property type="term" value="P:mRNA catabolic process"/>
    <property type="evidence" value="ECO:0007669"/>
    <property type="project" value="UniProtKB-UniRule"/>
</dbReference>
<reference evidence="11" key="1">
    <citation type="journal article" date="2021" name="PeerJ">
        <title>Extensive microbial diversity within the chicken gut microbiome revealed by metagenomics and culture.</title>
        <authorList>
            <person name="Gilroy R."/>
            <person name="Ravi A."/>
            <person name="Getino M."/>
            <person name="Pursley I."/>
            <person name="Horton D.L."/>
            <person name="Alikhan N.F."/>
            <person name="Baker D."/>
            <person name="Gharbi K."/>
            <person name="Hall N."/>
            <person name="Watson M."/>
            <person name="Adriaenssens E.M."/>
            <person name="Foster-Nyarko E."/>
            <person name="Jarju S."/>
            <person name="Secka A."/>
            <person name="Antonio M."/>
            <person name="Oren A."/>
            <person name="Chaudhuri R.R."/>
            <person name="La Ragione R."/>
            <person name="Hildebrand F."/>
            <person name="Pallen M.J."/>
        </authorList>
    </citation>
    <scope>NUCLEOTIDE SEQUENCE</scope>
    <source>
        <strain evidence="11">ChiHecec2B26-7398</strain>
    </source>
</reference>
<dbReference type="CDD" id="cd11364">
    <property type="entry name" value="RNase_PH_PNPase_2"/>
    <property type="match status" value="1"/>
</dbReference>
<dbReference type="GO" id="GO:0000175">
    <property type="term" value="F:3'-5'-RNA exonuclease activity"/>
    <property type="evidence" value="ECO:0007669"/>
    <property type="project" value="TreeGrafter"/>
</dbReference>
<dbReference type="FunFam" id="2.40.50.140:FF:000023">
    <property type="entry name" value="Polyribonucleotide nucleotidyltransferase"/>
    <property type="match status" value="1"/>
</dbReference>
<comment type="caution">
    <text evidence="11">The sequence shown here is derived from an EMBL/GenBank/DDBJ whole genome shotgun (WGS) entry which is preliminary data.</text>
</comment>
<dbReference type="GO" id="GO:0005829">
    <property type="term" value="C:cytosol"/>
    <property type="evidence" value="ECO:0007669"/>
    <property type="project" value="TreeGrafter"/>
</dbReference>
<comment type="subcellular location">
    <subcellularLocation>
        <location evidence="1 9">Cytoplasm</location>
    </subcellularLocation>
</comment>
<dbReference type="FunFam" id="3.30.230.70:FF:000002">
    <property type="entry name" value="Polyribonucleotide nucleotidyltransferase"/>
    <property type="match status" value="1"/>
</dbReference>
<dbReference type="EC" id="2.7.7.8" evidence="9"/>
<dbReference type="InterPro" id="IPR001247">
    <property type="entry name" value="ExoRNase_PH_dom1"/>
</dbReference>
<evidence type="ECO:0000256" key="1">
    <source>
        <dbReference type="ARBA" id="ARBA00004496"/>
    </source>
</evidence>
<dbReference type="Pfam" id="PF03726">
    <property type="entry name" value="PNPase"/>
    <property type="match status" value="1"/>
</dbReference>
<dbReference type="EMBL" id="DXEI01000056">
    <property type="protein sequence ID" value="HIX94507.1"/>
    <property type="molecule type" value="Genomic_DNA"/>
</dbReference>
<reference evidence="11" key="2">
    <citation type="submission" date="2021-04" db="EMBL/GenBank/DDBJ databases">
        <authorList>
            <person name="Gilroy R."/>
        </authorList>
    </citation>
    <scope>NUCLEOTIDE SEQUENCE</scope>
    <source>
        <strain evidence="11">ChiHecec2B26-7398</strain>
    </source>
</reference>
<dbReference type="InterPro" id="IPR012340">
    <property type="entry name" value="NA-bd_OB-fold"/>
</dbReference>
<dbReference type="Pfam" id="PF00575">
    <property type="entry name" value="S1"/>
    <property type="match status" value="1"/>
</dbReference>
<dbReference type="InterPro" id="IPR004088">
    <property type="entry name" value="KH_dom_type_1"/>
</dbReference>
<dbReference type="PANTHER" id="PTHR11252:SF0">
    <property type="entry name" value="POLYRIBONUCLEOTIDE NUCLEOTIDYLTRANSFERASE 1, MITOCHONDRIAL"/>
    <property type="match status" value="1"/>
</dbReference>
<evidence type="ECO:0000256" key="7">
    <source>
        <dbReference type="ARBA" id="ARBA00022842"/>
    </source>
</evidence>
<dbReference type="SUPFAM" id="SSF50249">
    <property type="entry name" value="Nucleic acid-binding proteins"/>
    <property type="match status" value="1"/>
</dbReference>